<keyword evidence="5" id="KW-0539">Nucleus</keyword>
<dbReference type="Pfam" id="PF02144">
    <property type="entry name" value="Rad1"/>
    <property type="match status" value="1"/>
</dbReference>
<dbReference type="PANTHER" id="PTHR10870">
    <property type="entry name" value="CELL CYCLE CHECKPOINT PROTEIN RAD1"/>
    <property type="match status" value="1"/>
</dbReference>
<keyword evidence="8" id="KW-1185">Reference proteome</keyword>
<dbReference type="SUPFAM" id="SSF55979">
    <property type="entry name" value="DNA clamp"/>
    <property type="match status" value="1"/>
</dbReference>
<evidence type="ECO:0000256" key="1">
    <source>
        <dbReference type="ARBA" id="ARBA00004123"/>
    </source>
</evidence>
<feature type="region of interest" description="Disordered" evidence="6">
    <location>
        <begin position="99"/>
        <end position="119"/>
    </location>
</feature>
<dbReference type="PRINTS" id="PR01245">
    <property type="entry name" value="RAD1REC1"/>
</dbReference>
<gene>
    <name evidence="7" type="ORF">THASP1DRAFT_31932</name>
</gene>
<dbReference type="OrthoDB" id="337581at2759"/>
<keyword evidence="3" id="KW-0227">DNA damage</keyword>
<evidence type="ECO:0000313" key="7">
    <source>
        <dbReference type="EMBL" id="RKP06254.1"/>
    </source>
</evidence>
<evidence type="ECO:0000313" key="8">
    <source>
        <dbReference type="Proteomes" id="UP000271241"/>
    </source>
</evidence>
<evidence type="ECO:0000256" key="2">
    <source>
        <dbReference type="ARBA" id="ARBA00010991"/>
    </source>
</evidence>
<evidence type="ECO:0000256" key="5">
    <source>
        <dbReference type="ARBA" id="ARBA00023242"/>
    </source>
</evidence>
<dbReference type="InterPro" id="IPR046938">
    <property type="entry name" value="DNA_clamp_sf"/>
</dbReference>
<protein>
    <submittedName>
        <fullName evidence="7">Rad1/Rec1/Rad17</fullName>
    </submittedName>
</protein>
<evidence type="ECO:0000256" key="4">
    <source>
        <dbReference type="ARBA" id="ARBA00023204"/>
    </source>
</evidence>
<dbReference type="Gene3D" id="3.70.10.10">
    <property type="match status" value="1"/>
</dbReference>
<evidence type="ECO:0000256" key="3">
    <source>
        <dbReference type="ARBA" id="ARBA00022763"/>
    </source>
</evidence>
<dbReference type="Proteomes" id="UP000271241">
    <property type="component" value="Unassembled WGS sequence"/>
</dbReference>
<sequence>MPRLYAKLNNAHRFYTLAKAVHFKERATCTVTQQGIKIAVEHAGSVQATAYLQQDMFREYTFSPPVNGSDAYVFGIQLSTLVLVLAPLSVSDGSLRANGGADVDADGSSGRGARGGLSASRTGATSLILELTDDETLLLTMEENGVLTTCRLQSLETETQLHLDMAEAPLAYKIIMKADWLRDTLQNTIEVCDTMTISASKPPGESAHFCVSAEGATGSTEVDFTSNVDVLESFSCAGTLQQRYKSTYLQYALDALTLATKASVRANQHGLLGLQMMISVDGAGDQAFAFVEFLLLPTLSI</sequence>
<proteinExistence type="inferred from homology"/>
<keyword evidence="4" id="KW-0234">DNA repair</keyword>
<dbReference type="GO" id="GO:0000077">
    <property type="term" value="P:DNA damage checkpoint signaling"/>
    <property type="evidence" value="ECO:0007669"/>
    <property type="project" value="InterPro"/>
</dbReference>
<feature type="compositionally biased region" description="Low complexity" evidence="6">
    <location>
        <begin position="99"/>
        <end position="108"/>
    </location>
</feature>
<organism evidence="7 8">
    <name type="scientific">Thamnocephalis sphaerospora</name>
    <dbReference type="NCBI Taxonomy" id="78915"/>
    <lineage>
        <taxon>Eukaryota</taxon>
        <taxon>Fungi</taxon>
        <taxon>Fungi incertae sedis</taxon>
        <taxon>Zoopagomycota</taxon>
        <taxon>Zoopagomycotina</taxon>
        <taxon>Zoopagomycetes</taxon>
        <taxon>Zoopagales</taxon>
        <taxon>Sigmoideomycetaceae</taxon>
        <taxon>Thamnocephalis</taxon>
    </lineage>
</organism>
<dbReference type="EMBL" id="KZ992921">
    <property type="protein sequence ID" value="RKP06254.1"/>
    <property type="molecule type" value="Genomic_DNA"/>
</dbReference>
<dbReference type="GO" id="GO:0006281">
    <property type="term" value="P:DNA repair"/>
    <property type="evidence" value="ECO:0007669"/>
    <property type="project" value="UniProtKB-KW"/>
</dbReference>
<dbReference type="InterPro" id="IPR003021">
    <property type="entry name" value="Rad1_Rec1_Rad17"/>
</dbReference>
<dbReference type="PRINTS" id="PR01246">
    <property type="entry name" value="RAD1REPAIR"/>
</dbReference>
<dbReference type="AlphaFoldDB" id="A0A4P9XKC8"/>
<reference evidence="8" key="1">
    <citation type="journal article" date="2018" name="Nat. Microbiol.">
        <title>Leveraging single-cell genomics to expand the fungal tree of life.</title>
        <authorList>
            <person name="Ahrendt S.R."/>
            <person name="Quandt C.A."/>
            <person name="Ciobanu D."/>
            <person name="Clum A."/>
            <person name="Salamov A."/>
            <person name="Andreopoulos B."/>
            <person name="Cheng J.F."/>
            <person name="Woyke T."/>
            <person name="Pelin A."/>
            <person name="Henrissat B."/>
            <person name="Reynolds N.K."/>
            <person name="Benny G.L."/>
            <person name="Smith M.E."/>
            <person name="James T.Y."/>
            <person name="Grigoriev I.V."/>
        </authorList>
    </citation>
    <scope>NUCLEOTIDE SEQUENCE [LARGE SCALE GENOMIC DNA]</scope>
    <source>
        <strain evidence="8">RSA 1356</strain>
    </source>
</reference>
<comment type="subcellular location">
    <subcellularLocation>
        <location evidence="1">Nucleus</location>
    </subcellularLocation>
</comment>
<dbReference type="STRING" id="78915.A0A4P9XKC8"/>
<dbReference type="GO" id="GO:0030896">
    <property type="term" value="C:checkpoint clamp complex"/>
    <property type="evidence" value="ECO:0007669"/>
    <property type="project" value="TreeGrafter"/>
</dbReference>
<evidence type="ECO:0000256" key="6">
    <source>
        <dbReference type="SAM" id="MobiDB-lite"/>
    </source>
</evidence>
<accession>A0A4P9XKC8</accession>
<dbReference type="PANTHER" id="PTHR10870:SF0">
    <property type="entry name" value="CELL CYCLE CHECKPOINT PROTEIN RAD1"/>
    <property type="match status" value="1"/>
</dbReference>
<dbReference type="InterPro" id="IPR003011">
    <property type="entry name" value="Cell_cycle_checkpoint_Rad1"/>
</dbReference>
<name>A0A4P9XKC8_9FUNG</name>
<comment type="similarity">
    <text evidence="2">Belongs to the rad1 family.</text>
</comment>